<evidence type="ECO:0000256" key="1">
    <source>
        <dbReference type="ARBA" id="ARBA00012528"/>
    </source>
</evidence>
<dbReference type="AlphaFoldDB" id="A0A8A4TNE9"/>
<dbReference type="EMBL" id="CP071793">
    <property type="protein sequence ID" value="QTD51083.1"/>
    <property type="molecule type" value="Genomic_DNA"/>
</dbReference>
<feature type="domain" description="GGDEF" evidence="4">
    <location>
        <begin position="141"/>
        <end position="280"/>
    </location>
</feature>
<dbReference type="GO" id="GO:0052621">
    <property type="term" value="F:diguanylate cyclase activity"/>
    <property type="evidence" value="ECO:0007669"/>
    <property type="project" value="UniProtKB-EC"/>
</dbReference>
<protein>
    <recommendedName>
        <fullName evidence="1">diguanylate cyclase</fullName>
        <ecNumber evidence="1">2.7.7.65</ecNumber>
    </recommendedName>
</protein>
<keyword evidence="6" id="KW-1185">Reference proteome</keyword>
<dbReference type="InterPro" id="IPR000160">
    <property type="entry name" value="GGDEF_dom"/>
</dbReference>
<dbReference type="PANTHER" id="PTHR45138">
    <property type="entry name" value="REGULATORY COMPONENTS OF SENSORY TRANSDUCTION SYSTEM"/>
    <property type="match status" value="1"/>
</dbReference>
<dbReference type="Proteomes" id="UP000663929">
    <property type="component" value="Chromosome"/>
</dbReference>
<dbReference type="NCBIfam" id="TIGR00254">
    <property type="entry name" value="GGDEF"/>
    <property type="match status" value="1"/>
</dbReference>
<accession>A0A8A4TNE9</accession>
<dbReference type="InterPro" id="IPR029787">
    <property type="entry name" value="Nucleotide_cyclase"/>
</dbReference>
<dbReference type="RefSeq" id="WP_237381218.1">
    <property type="nucleotide sequence ID" value="NZ_CP071793.1"/>
</dbReference>
<evidence type="ECO:0000256" key="3">
    <source>
        <dbReference type="SAM" id="Coils"/>
    </source>
</evidence>
<gene>
    <name evidence="5" type="ORF">J3U87_01320</name>
</gene>
<dbReference type="InterPro" id="IPR043128">
    <property type="entry name" value="Rev_trsase/Diguanyl_cyclase"/>
</dbReference>
<dbReference type="Pfam" id="PF00990">
    <property type="entry name" value="GGDEF"/>
    <property type="match status" value="1"/>
</dbReference>
<feature type="coiled-coil region" evidence="3">
    <location>
        <begin position="69"/>
        <end position="103"/>
    </location>
</feature>
<dbReference type="Gene3D" id="3.30.70.270">
    <property type="match status" value="1"/>
</dbReference>
<proteinExistence type="predicted"/>
<reference evidence="5" key="1">
    <citation type="submission" date="2021-03" db="EMBL/GenBank/DDBJ databases">
        <title>Acanthopleuribacteraceae sp. M133.</title>
        <authorList>
            <person name="Wang G."/>
        </authorList>
    </citation>
    <scope>NUCLEOTIDE SEQUENCE</scope>
    <source>
        <strain evidence="5">M133</strain>
    </source>
</reference>
<comment type="catalytic activity">
    <reaction evidence="2">
        <text>2 GTP = 3',3'-c-di-GMP + 2 diphosphate</text>
        <dbReference type="Rhea" id="RHEA:24898"/>
        <dbReference type="ChEBI" id="CHEBI:33019"/>
        <dbReference type="ChEBI" id="CHEBI:37565"/>
        <dbReference type="ChEBI" id="CHEBI:58805"/>
        <dbReference type="EC" id="2.7.7.65"/>
    </reaction>
</comment>
<keyword evidence="3" id="KW-0175">Coiled coil</keyword>
<evidence type="ECO:0000259" key="4">
    <source>
        <dbReference type="PROSITE" id="PS50887"/>
    </source>
</evidence>
<sequence length="318" mass="36092">MKNTVTENLNQVFRAELSIEQEAAELASSPHASEVDLREAYSSLSRSYSKLLRETMKMTRLNDRVQHKLIKLQEELKAQYDIIQAKEQKLLELNKQLMEASITDSLTGLKNRRYLSSFLTGEVERLNRIFANPSRSLKEDASLLFMVVDIDHFKSINDRFGHPAGDEVLRQFAEILSSCCRASDFAVRWGGEEFLLVCRDSQRGLGRKMAERLRQRVEDQEFHLPSGTDIRCTCSIGFSYFPFAVPTPRQIGWEEIVDLADQSLYAAKKSGRNAWVGALPTGAYANCDPNLPLRLEQLSESGCLDLITSLKSPDFLVF</sequence>
<dbReference type="SMART" id="SM00267">
    <property type="entry name" value="GGDEF"/>
    <property type="match status" value="1"/>
</dbReference>
<dbReference type="InterPro" id="IPR050469">
    <property type="entry name" value="Diguanylate_Cyclase"/>
</dbReference>
<evidence type="ECO:0000313" key="6">
    <source>
        <dbReference type="Proteomes" id="UP000663929"/>
    </source>
</evidence>
<name>A0A8A4TNE9_SULCO</name>
<evidence type="ECO:0000256" key="2">
    <source>
        <dbReference type="ARBA" id="ARBA00034247"/>
    </source>
</evidence>
<dbReference type="CDD" id="cd01949">
    <property type="entry name" value="GGDEF"/>
    <property type="match status" value="1"/>
</dbReference>
<dbReference type="EC" id="2.7.7.65" evidence="1"/>
<dbReference type="PANTHER" id="PTHR45138:SF9">
    <property type="entry name" value="DIGUANYLATE CYCLASE DGCM-RELATED"/>
    <property type="match status" value="1"/>
</dbReference>
<evidence type="ECO:0000313" key="5">
    <source>
        <dbReference type="EMBL" id="QTD51083.1"/>
    </source>
</evidence>
<organism evidence="5 6">
    <name type="scientific">Sulfidibacter corallicola</name>
    <dbReference type="NCBI Taxonomy" id="2818388"/>
    <lineage>
        <taxon>Bacteria</taxon>
        <taxon>Pseudomonadati</taxon>
        <taxon>Acidobacteriota</taxon>
        <taxon>Holophagae</taxon>
        <taxon>Acanthopleuribacterales</taxon>
        <taxon>Acanthopleuribacteraceae</taxon>
        <taxon>Sulfidibacter</taxon>
    </lineage>
</organism>
<dbReference type="SUPFAM" id="SSF55073">
    <property type="entry name" value="Nucleotide cyclase"/>
    <property type="match status" value="1"/>
</dbReference>
<dbReference type="FunFam" id="3.30.70.270:FF:000001">
    <property type="entry name" value="Diguanylate cyclase domain protein"/>
    <property type="match status" value="1"/>
</dbReference>
<dbReference type="KEGG" id="scor:J3U87_01320"/>
<dbReference type="PROSITE" id="PS50887">
    <property type="entry name" value="GGDEF"/>
    <property type="match status" value="1"/>
</dbReference>